<feature type="compositionally biased region" description="Acidic residues" evidence="1">
    <location>
        <begin position="98"/>
        <end position="110"/>
    </location>
</feature>
<keyword evidence="5" id="KW-1185">Reference proteome</keyword>
<feature type="region of interest" description="Disordered" evidence="1">
    <location>
        <begin position="90"/>
        <end position="113"/>
    </location>
</feature>
<dbReference type="RefSeq" id="XP_033604020.1">
    <property type="nucleotide sequence ID" value="XM_033743207.1"/>
</dbReference>
<proteinExistence type="predicted"/>
<gene>
    <name evidence="4" type="ORF">EJ05DRAFT_472550</name>
</gene>
<evidence type="ECO:0000313" key="4">
    <source>
        <dbReference type="EMBL" id="KAF2761569.1"/>
    </source>
</evidence>
<dbReference type="InterPro" id="IPR037291">
    <property type="entry name" value="DUF4139"/>
</dbReference>
<dbReference type="GeneID" id="54484261"/>
<feature type="domain" description="DUF4140" evidence="3">
    <location>
        <begin position="20"/>
        <end position="142"/>
    </location>
</feature>
<dbReference type="Proteomes" id="UP000799437">
    <property type="component" value="Unassembled WGS sequence"/>
</dbReference>
<feature type="domain" description="DUF4139" evidence="2">
    <location>
        <begin position="294"/>
        <end position="754"/>
    </location>
</feature>
<dbReference type="EMBL" id="ML996566">
    <property type="protein sequence ID" value="KAF2761569.1"/>
    <property type="molecule type" value="Genomic_DNA"/>
</dbReference>
<evidence type="ECO:0000259" key="2">
    <source>
        <dbReference type="Pfam" id="PF13598"/>
    </source>
</evidence>
<organism evidence="4 5">
    <name type="scientific">Pseudovirgaria hyperparasitica</name>
    <dbReference type="NCBI Taxonomy" id="470096"/>
    <lineage>
        <taxon>Eukaryota</taxon>
        <taxon>Fungi</taxon>
        <taxon>Dikarya</taxon>
        <taxon>Ascomycota</taxon>
        <taxon>Pezizomycotina</taxon>
        <taxon>Dothideomycetes</taxon>
        <taxon>Dothideomycetes incertae sedis</taxon>
        <taxon>Acrospermales</taxon>
        <taxon>Acrospermaceae</taxon>
        <taxon>Pseudovirgaria</taxon>
    </lineage>
</organism>
<accession>A0A6A6WH75</accession>
<protein>
    <recommendedName>
        <fullName evidence="6">DUF4139 domain-containing protein</fullName>
    </recommendedName>
</protein>
<name>A0A6A6WH75_9PEZI</name>
<dbReference type="OrthoDB" id="10068793at2759"/>
<dbReference type="Pfam" id="PF13598">
    <property type="entry name" value="DUF4139"/>
    <property type="match status" value="1"/>
</dbReference>
<evidence type="ECO:0000256" key="1">
    <source>
        <dbReference type="SAM" id="MobiDB-lite"/>
    </source>
</evidence>
<evidence type="ECO:0000313" key="5">
    <source>
        <dbReference type="Proteomes" id="UP000799437"/>
    </source>
</evidence>
<evidence type="ECO:0008006" key="6">
    <source>
        <dbReference type="Google" id="ProtNLM"/>
    </source>
</evidence>
<sequence length="767" mass="85003">MAGVDVDQTILVKDLSTKSVVLYPSHAHVTRDINDVMLKQGVNTIEIFGLAPTVDEHSIQVDGRGAATIVDLSVELVPNPDDFEEFYMVADDPSNENSDPEESPDNDNEPDDVKKLKSTLKALRMELLHAKEDENSVNQRLLVLDTYYRSIDARYYKPEQIPSVMQKYAEDRAAIQKDLHAVSKTIGELKQKISKSEKSKPSKKIRRIEDKQKKIKERRKTKGDEKARYIEAERLRFWPKKVYRIMLQLETTIETPTTSRKESVSSVTLSRAAISPLKDIDTTKGSSPSTAISLSLSYITQQAQWGPRYDITIDSTQKTATIVYRTEFINHTSETWKDAKVSFSNSQTSYQGVDDIPPKMNPWHIKLGPESDDVDEGLLSLEEVFRPRRKAKAVPHFNRRALFGEDGDYVEPQYDSSAQRQAWHASSFKTQASEGLRSDTSMQQQARTSNRLSGNAALLKVNAMPQASAFGASTTYQSPFESYHPSRFQNASDPPPPAHPSSLNTEIPPSTVAFEESSWEDNGLTTTYEIPGTRTLAPSSQTRRLKVASLHVNSVQLSYIAVPKLRAAVFLRAKLRNPSTSVTLVKGSAGVSLDGSFLGHVDLPRIVPGAPFSVPLGVDPGISVSYPKPAVHRSAQGLFARENAKSYTRSVWLMNTKTRPVELLVLDQIPVSEDEKLRIEVLQPSGLKEGETVTAGMSAREAGAVEGAPTWMKGEKTWGNATASLKKNGEVSWNVKLEKGGACLLRLEYAARTPGTDKIVNVAGEHH</sequence>
<dbReference type="PANTHER" id="PTHR31005:SF8">
    <property type="entry name" value="DUF4139 DOMAIN-CONTAINING PROTEIN"/>
    <property type="match status" value="1"/>
</dbReference>
<reference evidence="4" key="1">
    <citation type="journal article" date="2020" name="Stud. Mycol.">
        <title>101 Dothideomycetes genomes: a test case for predicting lifestyles and emergence of pathogens.</title>
        <authorList>
            <person name="Haridas S."/>
            <person name="Albert R."/>
            <person name="Binder M."/>
            <person name="Bloem J."/>
            <person name="Labutti K."/>
            <person name="Salamov A."/>
            <person name="Andreopoulos B."/>
            <person name="Baker S."/>
            <person name="Barry K."/>
            <person name="Bills G."/>
            <person name="Bluhm B."/>
            <person name="Cannon C."/>
            <person name="Castanera R."/>
            <person name="Culley D."/>
            <person name="Daum C."/>
            <person name="Ezra D."/>
            <person name="Gonzalez J."/>
            <person name="Henrissat B."/>
            <person name="Kuo A."/>
            <person name="Liang C."/>
            <person name="Lipzen A."/>
            <person name="Lutzoni F."/>
            <person name="Magnuson J."/>
            <person name="Mondo S."/>
            <person name="Nolan M."/>
            <person name="Ohm R."/>
            <person name="Pangilinan J."/>
            <person name="Park H.-J."/>
            <person name="Ramirez L."/>
            <person name="Alfaro M."/>
            <person name="Sun H."/>
            <person name="Tritt A."/>
            <person name="Yoshinaga Y."/>
            <person name="Zwiers L.-H."/>
            <person name="Turgeon B."/>
            <person name="Goodwin S."/>
            <person name="Spatafora J."/>
            <person name="Crous P."/>
            <person name="Grigoriev I."/>
        </authorList>
    </citation>
    <scope>NUCLEOTIDE SEQUENCE</scope>
    <source>
        <strain evidence="4">CBS 121739</strain>
    </source>
</reference>
<evidence type="ECO:0000259" key="3">
    <source>
        <dbReference type="Pfam" id="PF13600"/>
    </source>
</evidence>
<dbReference type="InterPro" id="IPR025554">
    <property type="entry name" value="DUF4140"/>
</dbReference>
<dbReference type="Pfam" id="PF13600">
    <property type="entry name" value="DUF4140"/>
    <property type="match status" value="1"/>
</dbReference>
<feature type="compositionally biased region" description="Polar residues" evidence="1">
    <location>
        <begin position="427"/>
        <end position="450"/>
    </location>
</feature>
<feature type="region of interest" description="Disordered" evidence="1">
    <location>
        <begin position="421"/>
        <end position="450"/>
    </location>
</feature>
<dbReference type="AlphaFoldDB" id="A0A6A6WH75"/>
<feature type="region of interest" description="Disordered" evidence="1">
    <location>
        <begin position="481"/>
        <end position="507"/>
    </location>
</feature>
<dbReference type="PANTHER" id="PTHR31005">
    <property type="entry name" value="DUF4139 DOMAIN-CONTAINING PROTEIN"/>
    <property type="match status" value="1"/>
</dbReference>
<dbReference type="InterPro" id="IPR011935">
    <property type="entry name" value="CHP02231"/>
</dbReference>